<dbReference type="Proteomes" id="UP001302321">
    <property type="component" value="Unassembled WGS sequence"/>
</dbReference>
<comment type="caution">
    <text evidence="1">The sequence shown here is derived from an EMBL/GenBank/DDBJ whole genome shotgun (WGS) entry which is preliminary data.</text>
</comment>
<sequence length="76" mass="8609">MNKNNTKGHYSNMTHKGKNKVKGAYSWLTSWAKELFRVTIDAQLVLAFSYTLNFGLESKQRSQQSNQSNPGLMIGL</sequence>
<dbReference type="EMBL" id="MU866125">
    <property type="protein sequence ID" value="KAK4179008.1"/>
    <property type="molecule type" value="Genomic_DNA"/>
</dbReference>
<protein>
    <submittedName>
        <fullName evidence="1">Uncharacterized protein</fullName>
    </submittedName>
</protein>
<keyword evidence="2" id="KW-1185">Reference proteome</keyword>
<evidence type="ECO:0000313" key="2">
    <source>
        <dbReference type="Proteomes" id="UP001302321"/>
    </source>
</evidence>
<evidence type="ECO:0000313" key="1">
    <source>
        <dbReference type="EMBL" id="KAK4179008.1"/>
    </source>
</evidence>
<organism evidence="1 2">
    <name type="scientific">Triangularia setosa</name>
    <dbReference type="NCBI Taxonomy" id="2587417"/>
    <lineage>
        <taxon>Eukaryota</taxon>
        <taxon>Fungi</taxon>
        <taxon>Dikarya</taxon>
        <taxon>Ascomycota</taxon>
        <taxon>Pezizomycotina</taxon>
        <taxon>Sordariomycetes</taxon>
        <taxon>Sordariomycetidae</taxon>
        <taxon>Sordariales</taxon>
        <taxon>Podosporaceae</taxon>
        <taxon>Triangularia</taxon>
    </lineage>
</organism>
<feature type="non-terminal residue" evidence="1">
    <location>
        <position position="76"/>
    </location>
</feature>
<reference evidence="1" key="2">
    <citation type="submission" date="2023-05" db="EMBL/GenBank/DDBJ databases">
        <authorList>
            <consortium name="Lawrence Berkeley National Laboratory"/>
            <person name="Steindorff A."/>
            <person name="Hensen N."/>
            <person name="Bonometti L."/>
            <person name="Westerberg I."/>
            <person name="Brannstrom I.O."/>
            <person name="Guillou S."/>
            <person name="Cros-Aarteil S."/>
            <person name="Calhoun S."/>
            <person name="Haridas S."/>
            <person name="Kuo A."/>
            <person name="Mondo S."/>
            <person name="Pangilinan J."/>
            <person name="Riley R."/>
            <person name="Labutti K."/>
            <person name="Andreopoulos B."/>
            <person name="Lipzen A."/>
            <person name="Chen C."/>
            <person name="Yanf M."/>
            <person name="Daum C."/>
            <person name="Ng V."/>
            <person name="Clum A."/>
            <person name="Ohm R."/>
            <person name="Martin F."/>
            <person name="Silar P."/>
            <person name="Natvig D."/>
            <person name="Lalanne C."/>
            <person name="Gautier V."/>
            <person name="Ament-Velasquez S.L."/>
            <person name="Kruys A."/>
            <person name="Hutchinson M.I."/>
            <person name="Powell A.J."/>
            <person name="Barry K."/>
            <person name="Miller A.N."/>
            <person name="Grigoriev I.V."/>
            <person name="Debuchy R."/>
            <person name="Gladieux P."/>
            <person name="Thoren M.H."/>
            <person name="Johannesson H."/>
        </authorList>
    </citation>
    <scope>NUCLEOTIDE SEQUENCE</scope>
    <source>
        <strain evidence="1">CBS 892.96</strain>
    </source>
</reference>
<accession>A0AAN6WCB2</accession>
<name>A0AAN6WCB2_9PEZI</name>
<proteinExistence type="predicted"/>
<gene>
    <name evidence="1" type="ORF">QBC36DRAFT_323398</name>
</gene>
<dbReference type="AlphaFoldDB" id="A0AAN6WCB2"/>
<reference evidence="1" key="1">
    <citation type="journal article" date="2023" name="Mol. Phylogenet. Evol.">
        <title>Genome-scale phylogeny and comparative genomics of the fungal order Sordariales.</title>
        <authorList>
            <person name="Hensen N."/>
            <person name="Bonometti L."/>
            <person name="Westerberg I."/>
            <person name="Brannstrom I.O."/>
            <person name="Guillou S."/>
            <person name="Cros-Aarteil S."/>
            <person name="Calhoun S."/>
            <person name="Haridas S."/>
            <person name="Kuo A."/>
            <person name="Mondo S."/>
            <person name="Pangilinan J."/>
            <person name="Riley R."/>
            <person name="LaButti K."/>
            <person name="Andreopoulos B."/>
            <person name="Lipzen A."/>
            <person name="Chen C."/>
            <person name="Yan M."/>
            <person name="Daum C."/>
            <person name="Ng V."/>
            <person name="Clum A."/>
            <person name="Steindorff A."/>
            <person name="Ohm R.A."/>
            <person name="Martin F."/>
            <person name="Silar P."/>
            <person name="Natvig D.O."/>
            <person name="Lalanne C."/>
            <person name="Gautier V."/>
            <person name="Ament-Velasquez S.L."/>
            <person name="Kruys A."/>
            <person name="Hutchinson M.I."/>
            <person name="Powell A.J."/>
            <person name="Barry K."/>
            <person name="Miller A.N."/>
            <person name="Grigoriev I.V."/>
            <person name="Debuchy R."/>
            <person name="Gladieux P."/>
            <person name="Hiltunen Thoren M."/>
            <person name="Johannesson H."/>
        </authorList>
    </citation>
    <scope>NUCLEOTIDE SEQUENCE</scope>
    <source>
        <strain evidence="1">CBS 892.96</strain>
    </source>
</reference>